<keyword evidence="4" id="KW-1185">Reference proteome</keyword>
<name>A0A8B0SH75_9GAMM</name>
<sequence>MKFNLPNNNGKLPTDQHRALKNYRLMQWAKVATFGLYMVAVFMLYVSDVWGVASFVTQNSNEFIALSVFSIISFVLAFFLASSKEAVYEDIALHRSEGWKLKGTQYAAMGLFLSSGILFEMFSTTNNQQHIANTAAEQSTMMKSIQGTDVSLLGSANLTDSFASAKMKLAQCEARLAQGKEKHCDGARARVDAVRESMTMSNQLATTAAQQSVDNKVDGMLKIREHFDKPMFQAIGKATGTDNNSGMLMVIGVLIFIFECQHIMALFAYANSLARINRKDSKGLGLPADDEMKERREAEAMAARDLKSSSYDFKRWADEKEAKAPLAAFANSAKQTVGEYAAKVEAGLKASPYVIAREYARADYANKQVLADAGRIGGKIGAKLDDALNAENRKNHPQKIQFPVGEGKTADDYDLIPRTDKTPTLSGENTVKYLTPKMSVADTVKHIQASVKQSGASSPAAIQAAVFDAFAAMPNPAPLSDSILERIVGKLAEKTIPTTAPSVPFHQQSGATGIHNPVLGTEEEHFPLPLQDLDAARVSPCTVHVAPSTETRASDVNHGGGESRVSPCTVHAEEGGKPFTESHYDQLKKMVVNREIEPTFRPIKAVLRGWEVGTSERNRQVIATTALDRMHRENILVLNPANDGSGIKKAKYILA</sequence>
<evidence type="ECO:0000313" key="4">
    <source>
        <dbReference type="Proteomes" id="UP000664466"/>
    </source>
</evidence>
<dbReference type="Proteomes" id="UP000664466">
    <property type="component" value="Unassembled WGS sequence"/>
</dbReference>
<keyword evidence="1" id="KW-0812">Transmembrane</keyword>
<feature type="transmembrane region" description="Helical" evidence="1">
    <location>
        <begin position="247"/>
        <end position="270"/>
    </location>
</feature>
<dbReference type="EMBL" id="JAFMPM010000008">
    <property type="protein sequence ID" value="MBO0615396.1"/>
    <property type="molecule type" value="Genomic_DNA"/>
</dbReference>
<feature type="transmembrane region" description="Helical" evidence="1">
    <location>
        <begin position="34"/>
        <end position="56"/>
    </location>
</feature>
<dbReference type="RefSeq" id="WP_207253108.1">
    <property type="nucleotide sequence ID" value="NZ_JAFMPM010000008.1"/>
</dbReference>
<dbReference type="EMBL" id="CP072748">
    <property type="protein sequence ID" value="QTX10169.1"/>
    <property type="molecule type" value="Genomic_DNA"/>
</dbReference>
<evidence type="ECO:0000256" key="1">
    <source>
        <dbReference type="SAM" id="Phobius"/>
    </source>
</evidence>
<evidence type="ECO:0000313" key="2">
    <source>
        <dbReference type="EMBL" id="MBO0615396.1"/>
    </source>
</evidence>
<organism evidence="3">
    <name type="scientific">Thiothrix fructosivorans</name>
    <dbReference type="NCBI Taxonomy" id="111770"/>
    <lineage>
        <taxon>Bacteria</taxon>
        <taxon>Pseudomonadati</taxon>
        <taxon>Pseudomonadota</taxon>
        <taxon>Gammaproteobacteria</taxon>
        <taxon>Thiotrichales</taxon>
        <taxon>Thiotrichaceae</taxon>
        <taxon>Thiothrix</taxon>
    </lineage>
</organism>
<feature type="transmembrane region" description="Helical" evidence="1">
    <location>
        <begin position="63"/>
        <end position="83"/>
    </location>
</feature>
<proteinExistence type="predicted"/>
<protein>
    <submittedName>
        <fullName evidence="3">Uncharacterized protein</fullName>
    </submittedName>
</protein>
<keyword evidence="1" id="KW-0472">Membrane</keyword>
<reference evidence="2 4" key="1">
    <citation type="submission" date="2021-03" db="EMBL/GenBank/DDBJ databases">
        <title>Draft genome and methylome analysis of Thiotrix fructosivoruns ATCC 49748.</title>
        <authorList>
            <person name="Fomenkov A."/>
            <person name="Grabovich M.Y."/>
            <person name="Roberts R.J."/>
        </authorList>
    </citation>
    <scope>NUCLEOTIDE SEQUENCE [LARGE SCALE GENOMIC DNA]</scope>
    <source>
        <strain evidence="2 4">ATCC 49748</strain>
    </source>
</reference>
<keyword evidence="1" id="KW-1133">Transmembrane helix</keyword>
<reference evidence="3" key="2">
    <citation type="submission" date="2021-04" db="EMBL/GenBank/DDBJ databases">
        <title>Complete Genome and methylome analysis of Thiothrix fructosivorans ATCC 49748.</title>
        <authorList>
            <person name="Fomenkov A."/>
            <person name="Sun L."/>
            <person name="Vincze T."/>
            <person name="Grabovich M.Y."/>
            <person name="Roberts R.J."/>
        </authorList>
    </citation>
    <scope>NUCLEOTIDE SEQUENCE</scope>
    <source>
        <strain evidence="3">ATCC 49748</strain>
    </source>
</reference>
<accession>A0A8B0SH75</accession>
<gene>
    <name evidence="3" type="ORF">J1836_016475</name>
    <name evidence="2" type="ORF">J1836_21095</name>
</gene>
<evidence type="ECO:0000313" key="3">
    <source>
        <dbReference type="EMBL" id="QTX10169.1"/>
    </source>
</evidence>
<dbReference type="AlphaFoldDB" id="A0A8B0SH75"/>